<dbReference type="PROSITE" id="PS50893">
    <property type="entry name" value="ABC_TRANSPORTER_2"/>
    <property type="match status" value="1"/>
</dbReference>
<evidence type="ECO:0000313" key="8">
    <source>
        <dbReference type="Proteomes" id="UP000617743"/>
    </source>
</evidence>
<accession>A0ABQ2XV57</accession>
<dbReference type="RefSeq" id="WP_190054997.1">
    <property type="nucleotide sequence ID" value="NZ_BMWC01000024.1"/>
</dbReference>
<keyword evidence="2" id="KW-0813">Transport</keyword>
<feature type="region of interest" description="Disordered" evidence="5">
    <location>
        <begin position="310"/>
        <end position="529"/>
    </location>
</feature>
<protein>
    <recommendedName>
        <fullName evidence="6">ABC transporter domain-containing protein</fullName>
    </recommendedName>
</protein>
<evidence type="ECO:0000256" key="5">
    <source>
        <dbReference type="SAM" id="MobiDB-lite"/>
    </source>
</evidence>
<evidence type="ECO:0000313" key="7">
    <source>
        <dbReference type="EMBL" id="GGX35857.1"/>
    </source>
</evidence>
<feature type="compositionally biased region" description="Low complexity" evidence="5">
    <location>
        <begin position="414"/>
        <end position="518"/>
    </location>
</feature>
<dbReference type="PANTHER" id="PTHR43335:SF4">
    <property type="entry name" value="ABC TRANSPORTER, ATP-BINDING PROTEIN"/>
    <property type="match status" value="1"/>
</dbReference>
<gene>
    <name evidence="7" type="ORF">GCM10010383_77420</name>
</gene>
<keyword evidence="4" id="KW-0067">ATP-binding</keyword>
<dbReference type="Gene3D" id="3.40.50.300">
    <property type="entry name" value="P-loop containing nucleotide triphosphate hydrolases"/>
    <property type="match status" value="1"/>
</dbReference>
<evidence type="ECO:0000256" key="1">
    <source>
        <dbReference type="ARBA" id="ARBA00005417"/>
    </source>
</evidence>
<dbReference type="SMART" id="SM00382">
    <property type="entry name" value="AAA"/>
    <property type="match status" value="1"/>
</dbReference>
<keyword evidence="3" id="KW-0547">Nucleotide-binding</keyword>
<dbReference type="Pfam" id="PF00005">
    <property type="entry name" value="ABC_tran"/>
    <property type="match status" value="1"/>
</dbReference>
<comment type="similarity">
    <text evidence="1">Belongs to the ABC transporter superfamily.</text>
</comment>
<feature type="domain" description="ABC transporter" evidence="6">
    <location>
        <begin position="2"/>
        <end position="227"/>
    </location>
</feature>
<organism evidence="7 8">
    <name type="scientific">Streptomyces lomondensis</name>
    <dbReference type="NCBI Taxonomy" id="68229"/>
    <lineage>
        <taxon>Bacteria</taxon>
        <taxon>Bacillati</taxon>
        <taxon>Actinomycetota</taxon>
        <taxon>Actinomycetes</taxon>
        <taxon>Kitasatosporales</taxon>
        <taxon>Streptomycetaceae</taxon>
        <taxon>Streptomyces</taxon>
    </lineage>
</organism>
<evidence type="ECO:0000256" key="3">
    <source>
        <dbReference type="ARBA" id="ARBA00022741"/>
    </source>
</evidence>
<feature type="compositionally biased region" description="Pro residues" evidence="5">
    <location>
        <begin position="315"/>
        <end position="326"/>
    </location>
</feature>
<name>A0ABQ2XV57_9ACTN</name>
<dbReference type="Proteomes" id="UP000617743">
    <property type="component" value="Unassembled WGS sequence"/>
</dbReference>
<dbReference type="CDD" id="cd03268">
    <property type="entry name" value="ABC_BcrA_bacitracin_resist"/>
    <property type="match status" value="1"/>
</dbReference>
<dbReference type="InterPro" id="IPR027417">
    <property type="entry name" value="P-loop_NTPase"/>
</dbReference>
<sequence length="529" mass="53717">MIEAVGLTKRYGDKTAVYNLSFQVRPGAVTGFLGPNGSGKSTTMRMILGLDNPTSGQVTIGGYPYRKLPNAPRQVGALLDAKAVHGGRAARNHLLCLAQLSGIPARRVDEVLGVVGLQDVAKKRSKGFSLGMGQRLGIAAALLGDPQVLLFDEPVNGLDPEGILWVRNLMKALAAEGRTVFVSSHLMSEMALTADHLIVIGRGQLLADMSITDFISANSADFARVRTPDTEPQQREKLSSALTEAGGHVLPEQDGALRVTGLPLPRISDIAHHSDVRLWELSPHQASLEEAYMRMTQGAVDYRSTIDQKEGLQQPLPPGAQPPMPVPGQGQPGWYAPPPPQQGGQSLPMPPQGAPVQAPSGPYAPGAPGAPQSASGAGTPNPYAQPAPQASQGSQNAPQPAAQGFAPPMPASPQAPVGQPAAAPAPQAPQGSGQPGPQVLAGQASAGQASAAGAPSAPQTGAAAPSAPQAPQGPGQPGRQAPAGQASAAGAPSAPQAPAQPAAAPVSAAPAQPAAAAPTSDLTKPEDAR</sequence>
<evidence type="ECO:0000259" key="6">
    <source>
        <dbReference type="PROSITE" id="PS50893"/>
    </source>
</evidence>
<dbReference type="PANTHER" id="PTHR43335">
    <property type="entry name" value="ABC TRANSPORTER, ATP-BINDING PROTEIN"/>
    <property type="match status" value="1"/>
</dbReference>
<dbReference type="InterPro" id="IPR003439">
    <property type="entry name" value="ABC_transporter-like_ATP-bd"/>
</dbReference>
<keyword evidence="8" id="KW-1185">Reference proteome</keyword>
<dbReference type="InterPro" id="IPR003593">
    <property type="entry name" value="AAA+_ATPase"/>
</dbReference>
<comment type="caution">
    <text evidence="7">The sequence shown here is derived from an EMBL/GenBank/DDBJ whole genome shotgun (WGS) entry which is preliminary data.</text>
</comment>
<evidence type="ECO:0000256" key="2">
    <source>
        <dbReference type="ARBA" id="ARBA00022448"/>
    </source>
</evidence>
<evidence type="ECO:0000256" key="4">
    <source>
        <dbReference type="ARBA" id="ARBA00022840"/>
    </source>
</evidence>
<dbReference type="EMBL" id="BMWC01000024">
    <property type="protein sequence ID" value="GGX35857.1"/>
    <property type="molecule type" value="Genomic_DNA"/>
</dbReference>
<feature type="compositionally biased region" description="Low complexity" evidence="5">
    <location>
        <begin position="358"/>
        <end position="406"/>
    </location>
</feature>
<proteinExistence type="inferred from homology"/>
<reference evidence="8" key="1">
    <citation type="journal article" date="2019" name="Int. J. Syst. Evol. Microbiol.">
        <title>The Global Catalogue of Microorganisms (GCM) 10K type strain sequencing project: providing services to taxonomists for standard genome sequencing and annotation.</title>
        <authorList>
            <consortium name="The Broad Institute Genomics Platform"/>
            <consortium name="The Broad Institute Genome Sequencing Center for Infectious Disease"/>
            <person name="Wu L."/>
            <person name="Ma J."/>
        </authorList>
    </citation>
    <scope>NUCLEOTIDE SEQUENCE [LARGE SCALE GENOMIC DNA]</scope>
    <source>
        <strain evidence="8">JCM 4866</strain>
    </source>
</reference>
<dbReference type="SUPFAM" id="SSF52540">
    <property type="entry name" value="P-loop containing nucleoside triphosphate hydrolases"/>
    <property type="match status" value="1"/>
</dbReference>